<dbReference type="InterPro" id="IPR045016">
    <property type="entry name" value="NhaD-like"/>
</dbReference>
<dbReference type="Proteomes" id="UP000175691">
    <property type="component" value="Unassembled WGS sequence"/>
</dbReference>
<dbReference type="GO" id="GO:0006814">
    <property type="term" value="P:sodium ion transport"/>
    <property type="evidence" value="ECO:0007669"/>
    <property type="project" value="UniProtKB-KW"/>
</dbReference>
<evidence type="ECO:0000256" key="10">
    <source>
        <dbReference type="ARBA" id="ARBA00025753"/>
    </source>
</evidence>
<dbReference type="PANTHER" id="PTHR43269:SF2">
    <property type="entry name" value="SODIUM_PROTON ANTIPORTER 1-RELATED"/>
    <property type="match status" value="1"/>
</dbReference>
<dbReference type="InterPro" id="IPR004680">
    <property type="entry name" value="Cit_transptr-like_dom"/>
</dbReference>
<evidence type="ECO:0000313" key="14">
    <source>
        <dbReference type="Proteomes" id="UP000175691"/>
    </source>
</evidence>
<feature type="transmembrane region" description="Helical" evidence="11">
    <location>
        <begin position="221"/>
        <end position="239"/>
    </location>
</feature>
<proteinExistence type="inferred from homology"/>
<dbReference type="OrthoDB" id="9772058at2"/>
<feature type="transmembrane region" description="Helical" evidence="11">
    <location>
        <begin position="66"/>
        <end position="83"/>
    </location>
</feature>
<feature type="transmembrane region" description="Helical" evidence="11">
    <location>
        <begin position="245"/>
        <end position="265"/>
    </location>
</feature>
<name>A0A1E7Z8F9_9ALTE</name>
<organism evidence="13 14">
    <name type="scientific">Alteromonas confluentis</name>
    <dbReference type="NCBI Taxonomy" id="1656094"/>
    <lineage>
        <taxon>Bacteria</taxon>
        <taxon>Pseudomonadati</taxon>
        <taxon>Pseudomonadota</taxon>
        <taxon>Gammaproteobacteria</taxon>
        <taxon>Alteromonadales</taxon>
        <taxon>Alteromonadaceae</taxon>
        <taxon>Alteromonas/Salinimonas group</taxon>
        <taxon>Alteromonas</taxon>
    </lineage>
</organism>
<sequence length="414" mass="45147">MLDYVLIGIAILALIGVVFEEVIHVNKAKTTLFLGTFAWIILFINANRGPGLEEVNEHLAENISEISTLWLFLVAAMTFVAYLNRKGMIENMLNVIMPSKITLRKLIFFTAIFSFCFSSLADNITATLVSIAMVLSLGLPFNQTMRFAVLVVFAVNSGGVSLITGDVTTLMIFLDGKVTITQLLLLIIPSLSAVLLLATMLSVGMKGEVKIKKTRHDMRRVDYVIAGIFLTTIVTTLVANVLFAIPPMLCFLSGMAVMFLVATFMGEEQYKDPILDYIRLIEFDTLLFFLGVLLLVGMLDHIHALGALLEVYNVLPSTGANYVMGVLSSMIDNVPLTAALLKADIHMSTPEWMAFTYAVGVGGSLLIIGSSAGIVTMSKVKGLTFAKYGKYALLLLIAYTFGFAMVLGMGELML</sequence>
<evidence type="ECO:0000256" key="3">
    <source>
        <dbReference type="ARBA" id="ARBA00022449"/>
    </source>
</evidence>
<keyword evidence="2" id="KW-0813">Transport</keyword>
<evidence type="ECO:0000259" key="12">
    <source>
        <dbReference type="Pfam" id="PF03600"/>
    </source>
</evidence>
<feature type="transmembrane region" description="Helical" evidence="11">
    <location>
        <begin position="277"/>
        <end position="299"/>
    </location>
</feature>
<dbReference type="RefSeq" id="WP_070126377.1">
    <property type="nucleotide sequence ID" value="NZ_MDHN01000036.1"/>
</dbReference>
<keyword evidence="3" id="KW-0050">Antiport</keyword>
<keyword evidence="4 11" id="KW-0812">Transmembrane</keyword>
<evidence type="ECO:0000256" key="7">
    <source>
        <dbReference type="ARBA" id="ARBA00023065"/>
    </source>
</evidence>
<accession>A0A1E7Z8F9</accession>
<keyword evidence="5 11" id="KW-1133">Transmembrane helix</keyword>
<gene>
    <name evidence="13" type="ORF">BFC18_15980</name>
</gene>
<evidence type="ECO:0000256" key="5">
    <source>
        <dbReference type="ARBA" id="ARBA00022989"/>
    </source>
</evidence>
<feature type="transmembrane region" description="Helical" evidence="11">
    <location>
        <begin position="149"/>
        <end position="174"/>
    </location>
</feature>
<keyword evidence="6" id="KW-0915">Sodium</keyword>
<dbReference type="PANTHER" id="PTHR43269">
    <property type="entry name" value="SODIUM/PROTON ANTIPORTER 1-RELATED"/>
    <property type="match status" value="1"/>
</dbReference>
<protein>
    <submittedName>
        <fullName evidence="13">Sodium:proton antiporter</fullName>
    </submittedName>
</protein>
<dbReference type="GO" id="GO:0016020">
    <property type="term" value="C:membrane"/>
    <property type="evidence" value="ECO:0007669"/>
    <property type="project" value="UniProtKB-SubCell"/>
</dbReference>
<evidence type="ECO:0000256" key="1">
    <source>
        <dbReference type="ARBA" id="ARBA00004141"/>
    </source>
</evidence>
<dbReference type="AlphaFoldDB" id="A0A1E7Z8F9"/>
<dbReference type="NCBIfam" id="NF038006">
    <property type="entry name" value="NhaD_1"/>
    <property type="match status" value="1"/>
</dbReference>
<evidence type="ECO:0000313" key="13">
    <source>
        <dbReference type="EMBL" id="OFC69818.1"/>
    </source>
</evidence>
<comment type="similarity">
    <text evidence="10">Belongs to the NhaD Na(+)/H(+) (TC 2.A.62) antiporter family.</text>
</comment>
<feature type="transmembrane region" description="Helical" evidence="11">
    <location>
        <begin position="6"/>
        <end position="23"/>
    </location>
</feature>
<feature type="transmembrane region" description="Helical" evidence="11">
    <location>
        <begin position="103"/>
        <end position="120"/>
    </location>
</feature>
<reference evidence="13 14" key="1">
    <citation type="submission" date="2016-08" db="EMBL/GenBank/DDBJ databases">
        <authorList>
            <person name="Seilhamer J.J."/>
        </authorList>
    </citation>
    <scope>NUCLEOTIDE SEQUENCE [LARGE SCALE GENOMIC DNA]</scope>
    <source>
        <strain evidence="13 14">KCTC 42603</strain>
    </source>
</reference>
<dbReference type="GO" id="GO:0015297">
    <property type="term" value="F:antiporter activity"/>
    <property type="evidence" value="ECO:0007669"/>
    <property type="project" value="UniProtKB-KW"/>
</dbReference>
<evidence type="ECO:0000256" key="2">
    <source>
        <dbReference type="ARBA" id="ARBA00022448"/>
    </source>
</evidence>
<dbReference type="EMBL" id="MDHN01000036">
    <property type="protein sequence ID" value="OFC69818.1"/>
    <property type="molecule type" value="Genomic_DNA"/>
</dbReference>
<keyword evidence="7" id="KW-0406">Ion transport</keyword>
<feature type="transmembrane region" description="Helical" evidence="11">
    <location>
        <begin position="180"/>
        <end position="201"/>
    </location>
</feature>
<keyword evidence="8 11" id="KW-0472">Membrane</keyword>
<comment type="subcellular location">
    <subcellularLocation>
        <location evidence="1">Membrane</location>
        <topology evidence="1">Multi-pass membrane protein</topology>
    </subcellularLocation>
</comment>
<keyword evidence="9" id="KW-0739">Sodium transport</keyword>
<evidence type="ECO:0000256" key="11">
    <source>
        <dbReference type="SAM" id="Phobius"/>
    </source>
</evidence>
<dbReference type="Pfam" id="PF03600">
    <property type="entry name" value="CitMHS"/>
    <property type="match status" value="1"/>
</dbReference>
<dbReference type="STRING" id="1656094.BFC18_15980"/>
<evidence type="ECO:0000256" key="4">
    <source>
        <dbReference type="ARBA" id="ARBA00022692"/>
    </source>
</evidence>
<feature type="transmembrane region" description="Helical" evidence="11">
    <location>
        <begin position="126"/>
        <end position="142"/>
    </location>
</feature>
<feature type="transmembrane region" description="Helical" evidence="11">
    <location>
        <begin position="30"/>
        <end position="46"/>
    </location>
</feature>
<evidence type="ECO:0000256" key="8">
    <source>
        <dbReference type="ARBA" id="ARBA00023136"/>
    </source>
</evidence>
<feature type="domain" description="Citrate transporter-like" evidence="12">
    <location>
        <begin position="15"/>
        <end position="360"/>
    </location>
</feature>
<keyword evidence="14" id="KW-1185">Reference proteome</keyword>
<feature type="transmembrane region" description="Helical" evidence="11">
    <location>
        <begin position="388"/>
        <end position="409"/>
    </location>
</feature>
<evidence type="ECO:0000256" key="6">
    <source>
        <dbReference type="ARBA" id="ARBA00023053"/>
    </source>
</evidence>
<feature type="transmembrane region" description="Helical" evidence="11">
    <location>
        <begin position="353"/>
        <end position="376"/>
    </location>
</feature>
<comment type="caution">
    <text evidence="13">The sequence shown here is derived from an EMBL/GenBank/DDBJ whole genome shotgun (WGS) entry which is preliminary data.</text>
</comment>
<evidence type="ECO:0000256" key="9">
    <source>
        <dbReference type="ARBA" id="ARBA00023201"/>
    </source>
</evidence>